<dbReference type="SUPFAM" id="SSF52058">
    <property type="entry name" value="L domain-like"/>
    <property type="match status" value="1"/>
</dbReference>
<reference evidence="1 2" key="1">
    <citation type="submission" date="2012-08" db="EMBL/GenBank/DDBJ databases">
        <title>Oryza genome evolution.</title>
        <authorList>
            <person name="Wing R.A."/>
        </authorList>
    </citation>
    <scope>NUCLEOTIDE SEQUENCE</scope>
</reference>
<evidence type="ECO:0008006" key="3">
    <source>
        <dbReference type="Google" id="ProtNLM"/>
    </source>
</evidence>
<accession>A0A0D9XT98</accession>
<protein>
    <recommendedName>
        <fullName evidence="3">Leucine-rich repeat-containing N-terminal plant-type domain-containing protein</fullName>
    </recommendedName>
</protein>
<dbReference type="HOGENOM" id="CLU_2018487_0_0_1"/>
<dbReference type="EnsemblPlants" id="LPERR11G13830.1">
    <property type="protein sequence ID" value="LPERR11G13830.1"/>
    <property type="gene ID" value="LPERR11G13830"/>
</dbReference>
<reference evidence="2" key="2">
    <citation type="submission" date="2013-12" db="EMBL/GenBank/DDBJ databases">
        <authorList>
            <person name="Yu Y."/>
            <person name="Lee S."/>
            <person name="de Baynast K."/>
            <person name="Wissotski M."/>
            <person name="Liu L."/>
            <person name="Talag J."/>
            <person name="Goicoechea J."/>
            <person name="Angelova A."/>
            <person name="Jetty R."/>
            <person name="Kudrna D."/>
            <person name="Golser W."/>
            <person name="Rivera L."/>
            <person name="Zhang J."/>
            <person name="Wing R."/>
        </authorList>
    </citation>
    <scope>NUCLEOTIDE SEQUENCE</scope>
</reference>
<dbReference type="InterPro" id="IPR032675">
    <property type="entry name" value="LRR_dom_sf"/>
</dbReference>
<dbReference type="AlphaFoldDB" id="A0A0D9XT98"/>
<dbReference type="Proteomes" id="UP000032180">
    <property type="component" value="Chromosome 11"/>
</dbReference>
<organism evidence="1 2">
    <name type="scientific">Leersia perrieri</name>
    <dbReference type="NCBI Taxonomy" id="77586"/>
    <lineage>
        <taxon>Eukaryota</taxon>
        <taxon>Viridiplantae</taxon>
        <taxon>Streptophyta</taxon>
        <taxon>Embryophyta</taxon>
        <taxon>Tracheophyta</taxon>
        <taxon>Spermatophyta</taxon>
        <taxon>Magnoliopsida</taxon>
        <taxon>Liliopsida</taxon>
        <taxon>Poales</taxon>
        <taxon>Poaceae</taxon>
        <taxon>BOP clade</taxon>
        <taxon>Oryzoideae</taxon>
        <taxon>Oryzeae</taxon>
        <taxon>Oryzinae</taxon>
        <taxon>Leersia</taxon>
    </lineage>
</organism>
<dbReference type="Gene3D" id="3.80.10.10">
    <property type="entry name" value="Ribonuclease Inhibitor"/>
    <property type="match status" value="1"/>
</dbReference>
<evidence type="ECO:0000313" key="1">
    <source>
        <dbReference type="EnsemblPlants" id="LPERR11G13830.1"/>
    </source>
</evidence>
<proteinExistence type="predicted"/>
<evidence type="ECO:0000313" key="2">
    <source>
        <dbReference type="Proteomes" id="UP000032180"/>
    </source>
</evidence>
<reference evidence="1" key="3">
    <citation type="submission" date="2015-04" db="UniProtKB">
        <authorList>
            <consortium name="EnsemblPlants"/>
        </authorList>
    </citation>
    <scope>IDENTIFICATION</scope>
</reference>
<sequence>MWFGLCLRNMGANMHYMDNYYTDYDQTALIGGISHKCPLLNLPRLEHLNLMFFSVECFLSLVINLTNLHCLDLSTKVLTMNSTHLSWLPYWCSLTYLDISRTNLSMVYDWTEVMNNIPLSCNM</sequence>
<keyword evidence="2" id="KW-1185">Reference proteome</keyword>
<name>A0A0D9XT98_9ORYZ</name>
<dbReference type="Gramene" id="LPERR11G13830.1">
    <property type="protein sequence ID" value="LPERR11G13830.1"/>
    <property type="gene ID" value="LPERR11G13830"/>
</dbReference>